<organism evidence="2 3">
    <name type="scientific">Elysia marginata</name>
    <dbReference type="NCBI Taxonomy" id="1093978"/>
    <lineage>
        <taxon>Eukaryota</taxon>
        <taxon>Metazoa</taxon>
        <taxon>Spiralia</taxon>
        <taxon>Lophotrochozoa</taxon>
        <taxon>Mollusca</taxon>
        <taxon>Gastropoda</taxon>
        <taxon>Heterobranchia</taxon>
        <taxon>Euthyneura</taxon>
        <taxon>Panpulmonata</taxon>
        <taxon>Sacoglossa</taxon>
        <taxon>Placobranchoidea</taxon>
        <taxon>Plakobranchidae</taxon>
        <taxon>Elysia</taxon>
    </lineage>
</organism>
<evidence type="ECO:0000256" key="1">
    <source>
        <dbReference type="SAM" id="MobiDB-lite"/>
    </source>
</evidence>
<name>A0AAV4I6U3_9GAST</name>
<reference evidence="2 3" key="1">
    <citation type="journal article" date="2021" name="Elife">
        <title>Chloroplast acquisition without the gene transfer in kleptoplastic sea slugs, Plakobranchus ocellatus.</title>
        <authorList>
            <person name="Maeda T."/>
            <person name="Takahashi S."/>
            <person name="Yoshida T."/>
            <person name="Shimamura S."/>
            <person name="Takaki Y."/>
            <person name="Nagai Y."/>
            <person name="Toyoda A."/>
            <person name="Suzuki Y."/>
            <person name="Arimoto A."/>
            <person name="Ishii H."/>
            <person name="Satoh N."/>
            <person name="Nishiyama T."/>
            <person name="Hasebe M."/>
            <person name="Maruyama T."/>
            <person name="Minagawa J."/>
            <person name="Obokata J."/>
            <person name="Shigenobu S."/>
        </authorList>
    </citation>
    <scope>NUCLEOTIDE SEQUENCE [LARGE SCALE GENOMIC DNA]</scope>
</reference>
<sequence length="101" mass="10864">MKESPENKPIFTIDLSGDDTNNAHDASSLRKKSILKSSLKSAKSDSSTYNGSLMNGNPRASVKRQITKQVSINESLFDAAELELPGNGIKRSVNKTSGPVN</sequence>
<keyword evidence="3" id="KW-1185">Reference proteome</keyword>
<dbReference type="EMBL" id="BMAT01009401">
    <property type="protein sequence ID" value="GFS05630.1"/>
    <property type="molecule type" value="Genomic_DNA"/>
</dbReference>
<feature type="region of interest" description="Disordered" evidence="1">
    <location>
        <begin position="1"/>
        <end position="65"/>
    </location>
</feature>
<dbReference type="Proteomes" id="UP000762676">
    <property type="component" value="Unassembled WGS sequence"/>
</dbReference>
<dbReference type="AlphaFoldDB" id="A0AAV4I6U3"/>
<evidence type="ECO:0000313" key="3">
    <source>
        <dbReference type="Proteomes" id="UP000762676"/>
    </source>
</evidence>
<gene>
    <name evidence="2" type="ORF">ElyMa_004686300</name>
</gene>
<accession>A0AAV4I6U3</accession>
<feature type="compositionally biased region" description="Low complexity" evidence="1">
    <location>
        <begin position="35"/>
        <end position="47"/>
    </location>
</feature>
<proteinExistence type="predicted"/>
<evidence type="ECO:0000313" key="2">
    <source>
        <dbReference type="EMBL" id="GFS05630.1"/>
    </source>
</evidence>
<protein>
    <submittedName>
        <fullName evidence="2">Uncharacterized protein</fullName>
    </submittedName>
</protein>
<comment type="caution">
    <text evidence="2">The sequence shown here is derived from an EMBL/GenBank/DDBJ whole genome shotgun (WGS) entry which is preliminary data.</text>
</comment>